<dbReference type="Pfam" id="PF00550">
    <property type="entry name" value="PP-binding"/>
    <property type="match status" value="2"/>
</dbReference>
<dbReference type="InterPro" id="IPR045851">
    <property type="entry name" value="AMP-bd_C_sf"/>
</dbReference>
<dbReference type="EMBL" id="MIHC01000007">
    <property type="protein sequence ID" value="ODR08742.1"/>
    <property type="molecule type" value="Genomic_DNA"/>
</dbReference>
<dbReference type="Proteomes" id="UP000094224">
    <property type="component" value="Unassembled WGS sequence"/>
</dbReference>
<name>A0A1E3T2T4_9MYCO</name>
<dbReference type="Pfam" id="PF00501">
    <property type="entry name" value="AMP-binding"/>
    <property type="match status" value="1"/>
</dbReference>
<dbReference type="SMART" id="SM00823">
    <property type="entry name" value="PKS_PP"/>
    <property type="match status" value="2"/>
</dbReference>
<dbReference type="STRING" id="243061.AWC25_23695"/>
<dbReference type="Gene3D" id="3.40.50.12780">
    <property type="entry name" value="N-terminal domain of ligase-like"/>
    <property type="match status" value="1"/>
</dbReference>
<dbReference type="PROSITE" id="PS00012">
    <property type="entry name" value="PHOSPHOPANTETHEINE"/>
    <property type="match status" value="2"/>
</dbReference>
<dbReference type="GO" id="GO:0043041">
    <property type="term" value="P:amino acid activation for nonribosomal peptide biosynthetic process"/>
    <property type="evidence" value="ECO:0007669"/>
    <property type="project" value="TreeGrafter"/>
</dbReference>
<evidence type="ECO:0000313" key="6">
    <source>
        <dbReference type="EMBL" id="ODR08742.1"/>
    </source>
</evidence>
<dbReference type="UniPathway" id="UPA00011"/>
<dbReference type="PANTHER" id="PTHR45527:SF1">
    <property type="entry name" value="FATTY ACID SYNTHASE"/>
    <property type="match status" value="1"/>
</dbReference>
<dbReference type="NCBIfam" id="TIGR01733">
    <property type="entry name" value="AA-adenyl-dom"/>
    <property type="match status" value="1"/>
</dbReference>
<dbReference type="FunFam" id="1.10.1200.10:FF:000016">
    <property type="entry name" value="Non-ribosomal peptide synthase"/>
    <property type="match status" value="1"/>
</dbReference>
<feature type="region of interest" description="Disordered" evidence="4">
    <location>
        <begin position="233"/>
        <end position="254"/>
    </location>
</feature>
<dbReference type="Pfam" id="PF13193">
    <property type="entry name" value="AMP-binding_C"/>
    <property type="match status" value="1"/>
</dbReference>
<evidence type="ECO:0000259" key="5">
    <source>
        <dbReference type="PROSITE" id="PS50075"/>
    </source>
</evidence>
<gene>
    <name evidence="6" type="ORF">BHQ21_06110</name>
</gene>
<dbReference type="PROSITE" id="PS00455">
    <property type="entry name" value="AMP_BINDING"/>
    <property type="match status" value="1"/>
</dbReference>
<dbReference type="GO" id="GO:0044550">
    <property type="term" value="P:secondary metabolite biosynthetic process"/>
    <property type="evidence" value="ECO:0007669"/>
    <property type="project" value="TreeGrafter"/>
</dbReference>
<dbReference type="Gene3D" id="3.30.559.10">
    <property type="entry name" value="Chloramphenicol acetyltransferase-like domain"/>
    <property type="match status" value="2"/>
</dbReference>
<dbReference type="Gene3D" id="3.30.300.30">
    <property type="match status" value="1"/>
</dbReference>
<dbReference type="SUPFAM" id="SSF56801">
    <property type="entry name" value="Acetyl-CoA synthetase-like"/>
    <property type="match status" value="1"/>
</dbReference>
<dbReference type="GO" id="GO:0003824">
    <property type="term" value="F:catalytic activity"/>
    <property type="evidence" value="ECO:0007669"/>
    <property type="project" value="InterPro"/>
</dbReference>
<dbReference type="InterPro" id="IPR042099">
    <property type="entry name" value="ANL_N_sf"/>
</dbReference>
<dbReference type="InterPro" id="IPR020806">
    <property type="entry name" value="PKS_PP-bd"/>
</dbReference>
<dbReference type="InterPro" id="IPR020845">
    <property type="entry name" value="AMP-binding_CS"/>
</dbReference>
<evidence type="ECO:0000313" key="7">
    <source>
        <dbReference type="Proteomes" id="UP000094224"/>
    </source>
</evidence>
<dbReference type="FunFam" id="3.40.50.980:FF:000001">
    <property type="entry name" value="Non-ribosomal peptide synthetase"/>
    <property type="match status" value="1"/>
</dbReference>
<proteinExistence type="predicted"/>
<dbReference type="Gene3D" id="3.30.559.30">
    <property type="entry name" value="Nonribosomal peptide synthetase, condensation domain"/>
    <property type="match status" value="2"/>
</dbReference>
<dbReference type="GO" id="GO:0005829">
    <property type="term" value="C:cytosol"/>
    <property type="evidence" value="ECO:0007669"/>
    <property type="project" value="TreeGrafter"/>
</dbReference>
<dbReference type="CDD" id="cd19531">
    <property type="entry name" value="LCL_NRPS-like"/>
    <property type="match status" value="1"/>
</dbReference>
<organism evidence="6 7">
    <name type="scientific">Mycobacterium sherrisii</name>
    <dbReference type="NCBI Taxonomy" id="243061"/>
    <lineage>
        <taxon>Bacteria</taxon>
        <taxon>Bacillati</taxon>
        <taxon>Actinomycetota</taxon>
        <taxon>Actinomycetes</taxon>
        <taxon>Mycobacteriales</taxon>
        <taxon>Mycobacteriaceae</taxon>
        <taxon>Mycobacterium</taxon>
        <taxon>Mycobacterium simiae complex</taxon>
    </lineage>
</organism>
<dbReference type="InterPro" id="IPR006162">
    <property type="entry name" value="Ppantetheine_attach_site"/>
</dbReference>
<accession>A0A1E3T2T4</accession>
<dbReference type="FunFam" id="3.40.50.12780:FF:000012">
    <property type="entry name" value="Non-ribosomal peptide synthetase"/>
    <property type="match status" value="1"/>
</dbReference>
<protein>
    <submittedName>
        <fullName evidence="6">Non-ribosomal peptide synthetase</fullName>
    </submittedName>
</protein>
<feature type="domain" description="Carrier" evidence="5">
    <location>
        <begin position="993"/>
        <end position="1068"/>
    </location>
</feature>
<keyword evidence="2" id="KW-0596">Phosphopantetheine</keyword>
<dbReference type="Gene3D" id="1.10.1200.10">
    <property type="entry name" value="ACP-like"/>
    <property type="match status" value="2"/>
</dbReference>
<dbReference type="CDD" id="cd05930">
    <property type="entry name" value="A_NRPS"/>
    <property type="match status" value="1"/>
</dbReference>
<dbReference type="SMART" id="SM01294">
    <property type="entry name" value="PKS_PP_betabranch"/>
    <property type="match status" value="1"/>
</dbReference>
<evidence type="ECO:0000256" key="3">
    <source>
        <dbReference type="ARBA" id="ARBA00022553"/>
    </source>
</evidence>
<dbReference type="PANTHER" id="PTHR45527">
    <property type="entry name" value="NONRIBOSOMAL PEPTIDE SYNTHETASE"/>
    <property type="match status" value="1"/>
</dbReference>
<evidence type="ECO:0000256" key="4">
    <source>
        <dbReference type="SAM" id="MobiDB-lite"/>
    </source>
</evidence>
<dbReference type="GO" id="GO:0008610">
    <property type="term" value="P:lipid biosynthetic process"/>
    <property type="evidence" value="ECO:0007669"/>
    <property type="project" value="UniProtKB-ARBA"/>
</dbReference>
<dbReference type="InterPro" id="IPR000873">
    <property type="entry name" value="AMP-dep_synth/lig_dom"/>
</dbReference>
<dbReference type="InterPro" id="IPR001242">
    <property type="entry name" value="Condensation_dom"/>
</dbReference>
<keyword evidence="7" id="KW-1185">Reference proteome</keyword>
<dbReference type="GO" id="GO:0072330">
    <property type="term" value="P:monocarboxylic acid biosynthetic process"/>
    <property type="evidence" value="ECO:0007669"/>
    <property type="project" value="UniProtKB-ARBA"/>
</dbReference>
<dbReference type="InterPro" id="IPR010071">
    <property type="entry name" value="AA_adenyl_dom"/>
</dbReference>
<dbReference type="Pfam" id="PF00668">
    <property type="entry name" value="Condensation"/>
    <property type="match status" value="2"/>
</dbReference>
<dbReference type="InterPro" id="IPR023213">
    <property type="entry name" value="CAT-like_dom_sf"/>
</dbReference>
<dbReference type="PROSITE" id="PS50075">
    <property type="entry name" value="CARRIER"/>
    <property type="match status" value="2"/>
</dbReference>
<dbReference type="SUPFAM" id="SSF52777">
    <property type="entry name" value="CoA-dependent acyltransferases"/>
    <property type="match status" value="4"/>
</dbReference>
<dbReference type="FunFam" id="2.30.38.10:FF:000001">
    <property type="entry name" value="Non-ribosomal peptide synthetase PvdI"/>
    <property type="match status" value="1"/>
</dbReference>
<sequence length="1678" mass="181897">MADDAKTLQEKQLELLRRRIAENGLAATAPAQPRQLVPGERYPLSSGQLRMWFLQAMDPAETALNIGVAYRLAGAVDEARLRAAVSNVVARHAILRTTYGVDADGEPYQTFADHVETPWQVRDWTGRAGTDLVEAARREFARPFDLANELPLRITLGRLAEREFALVLVVHHICWDDDSWAVFLHELGVAYEDRRLALPATQFVAVEVLGNSAAPSDDDLDYWRKTLRPLPEPLELPGTASSPPAAQPSKRAASRTRMLPVELFTRVEDFGRNHSATPFMVLLAAFGALVRRYTGASDFVVSVPVTERSAAAEQAIGYFGNTLLLRIAPEPSDTFASLVGAVRETCLSGFAHQSVGIEQLVRELNPERTFGGGGTDQLVRLGFSLRKSADALALDGIAVRQLQVPAVTTQVPLAVAVVLDTGGVYVEFEYQTDVLAAELVERMQDHYLRLLDNALCEPDRRLASLQFFGSDELAAILTQSRGERVDPPASTMVALLEAAATAAPTAVALISDDAELTYEQLHSRANRLARWLVAQGIGADDVIGLRMTTSVEFMVAVLATLKAGAAYLPIDPANPADRIEYFVSDAAPRLVFGREEFDAAERAAAPMPDSDLTDAERLHPLHPEHLAYVIYTSGSTGLPKGVAVSHRALAEHLYSFFTEWTLTPEDIALQWISVSFDASLAEIFGALAFGAKLVVPKPDAFGDMAYVAELMNRHHITVLQMVPSMLNVLLLLPEPAQWNSLRHMAVGGEPLSGEVADTFTRHFDAELRNHYGPTEAVVCATHMPVDGPQGVGVVPIGVPNRNVFAYVLDMDLQLVPAGVIGELYLGGVQLARGYLNQPVLTAERFVADPFNPGTRMYRTGDLVRRNSSGVLEFLGRADEQVKIRGYRIEPGEIESVIAGHPAVRHCLVVVEDTVAGRTLVAYVVPAAAAEEPARTHADVDLGEIRAFAASALPEYMVPSAFGVSTDIPLTNSGKLDKRALPAPMPIAASSYRAPATPTERRVCAIFARLFDCERVGAQDSFFQLGGHSLLAARLVAQIRAEFGIELSVRAVFDSPTPAGLAERLVAQFLADYDIDLDELDDDDIAAEPRSQRPALVECARPERLPLSYSQLAMWFQYRMEGPSAGVNIAIGLRIEGPLDAAALNAALNDVVRRHESLRMHIREHQGMPYQSASSTRELQLPVTTVDSTGVDGAVTELCRYAFKLESEPLIRATLLAQDPNRHVLLLLAHHIIIDHASLRIVLHDLTVAYRARLKSTAPEWDRLPIDYADYVLWQHRAFDASSEWGHAELAYWREALAGLPEETSVALDHVRPPVLGRHAAVSSVLVPAARRAALAELAEHSSATEFMVYQAALAVVLHKLGGGNDIAIGTPVAARVDPGTVNVIGLLANVVVLRTDLSGTPSLRDVITRSRDVVLDAFAHQEVPIARLVEEINPPRTRSRNPLFQNMLHFHGDDWALAQRDLTEAGGTKIVPLRSEFDVSLLDLDVGINVTPDGGLEVRVVGNADLYQPTTVALIADALTAVIEAFATTPDAAVSTLELLPEAALDRLRRAPTPNVGGRSQPLTAAAAQTQQVLIEVLEELLEIGGVAATDNFFALGGDSIISIKWSARVIERGLTLTPAMVFEHATIGELAAAVDAATDSPAAAADSTPERDYTPMSASGLSTDALADLTAAWENRQ</sequence>
<dbReference type="GO" id="GO:0031177">
    <property type="term" value="F:phosphopantetheine binding"/>
    <property type="evidence" value="ECO:0007669"/>
    <property type="project" value="InterPro"/>
</dbReference>
<reference evidence="7" key="1">
    <citation type="submission" date="2016-09" db="EMBL/GenBank/DDBJ databases">
        <authorList>
            <person name="Greninger A.L."/>
            <person name="Jerome K.R."/>
            <person name="Mcnair B."/>
            <person name="Wallis C."/>
            <person name="Fang F."/>
        </authorList>
    </citation>
    <scope>NUCLEOTIDE SEQUENCE [LARGE SCALE GENOMIC DNA]</scope>
    <source>
        <strain evidence="7">BC1_M4</strain>
    </source>
</reference>
<feature type="domain" description="Carrier" evidence="5">
    <location>
        <begin position="1565"/>
        <end position="1639"/>
    </location>
</feature>
<dbReference type="RefSeq" id="WP_069399404.1">
    <property type="nucleotide sequence ID" value="NZ_JAYWKZ010000007.1"/>
</dbReference>
<dbReference type="SUPFAM" id="SSF47336">
    <property type="entry name" value="ACP-like"/>
    <property type="match status" value="2"/>
</dbReference>
<dbReference type="InterPro" id="IPR025110">
    <property type="entry name" value="AMP-bd_C"/>
</dbReference>
<evidence type="ECO:0000256" key="1">
    <source>
        <dbReference type="ARBA" id="ARBA00001957"/>
    </source>
</evidence>
<comment type="cofactor">
    <cofactor evidence="1">
        <name>pantetheine 4'-phosphate</name>
        <dbReference type="ChEBI" id="CHEBI:47942"/>
    </cofactor>
</comment>
<dbReference type="InterPro" id="IPR036736">
    <property type="entry name" value="ACP-like_sf"/>
</dbReference>
<evidence type="ECO:0000256" key="2">
    <source>
        <dbReference type="ARBA" id="ARBA00022450"/>
    </source>
</evidence>
<feature type="region of interest" description="Disordered" evidence="4">
    <location>
        <begin position="1642"/>
        <end position="1661"/>
    </location>
</feature>
<comment type="caution">
    <text evidence="6">The sequence shown here is derived from an EMBL/GenBank/DDBJ whole genome shotgun (WGS) entry which is preliminary data.</text>
</comment>
<keyword evidence="3" id="KW-0597">Phosphoprotein</keyword>
<dbReference type="InterPro" id="IPR009081">
    <property type="entry name" value="PP-bd_ACP"/>
</dbReference>